<dbReference type="RefSeq" id="WP_116882979.1">
    <property type="nucleotide sequence ID" value="NZ_CABMMC010000008.1"/>
</dbReference>
<dbReference type="Gene3D" id="1.50.10.10">
    <property type="match status" value="1"/>
</dbReference>
<dbReference type="CDD" id="cd02850">
    <property type="entry name" value="E_set_Cellulase_N"/>
    <property type="match status" value="1"/>
</dbReference>
<dbReference type="AlphaFoldDB" id="A0A2U1B8M4"/>
<feature type="domain" description="Glycoside hydrolase family 9" evidence="5">
    <location>
        <begin position="322"/>
        <end position="731"/>
    </location>
</feature>
<gene>
    <name evidence="7" type="ORF">C8D82_104136</name>
</gene>
<evidence type="ECO:0000313" key="8">
    <source>
        <dbReference type="Proteomes" id="UP000245959"/>
    </source>
</evidence>
<feature type="chain" id="PRO_5015713218" evidence="4">
    <location>
        <begin position="23"/>
        <end position="873"/>
    </location>
</feature>
<sequence>MRKIRCFLFLFLWSAVPFFSIAAGDPIREARPEEPARIDWKRGELQLFPLTAQYIVVAGDYTDMLDSQLLQSYGKRLMQVEKAFSAGRLKPWAFEFRYNFAAQEISGRYHPQLRNRFENKDFFHISVDGHPEAVAANGYWLNAIGLWRVPRAGRRDHYRVQAAELIHFAYLKLAEPLKNGQILTVTTGDGNQAQLKYDDATTLSRAIKVNQEGYSTEAGEKYAYLGMWLGTLGELPAEEFNGREFRICRSSDGSVVHTGKIALRSREQFHRHNQNRYRLNGETVMELDFSDFNTPGDYFISIPGVGRSWEFKLAPTAFDRAFYVQMRGLFHQRSGIEKSAALTGWPMPARQKGSWRGGFAPNDQHYNAQSGCFRDSAGKAITVRPFDMIRATATEEFLPEVYGGWWDAGDFDRRTYHFQIIEDLTSVYLMFPENFSDGQLDLPESGNGIPDILDEAAWGADVWRRAQNAAGGVGCWLEAVSHPQRTDPFNDPPRYYLALPTRESSLEYAAYAAKLAFALKRAGALEKARLFHDSAARAFRYALEPANRQKKEFTLPKVGKVTYQEPEELPRDLIYKAAFNLYAFDDSCEEYQAYLGKENFNAALRSCFDNRRSPYFLSELMASPRLAFIKAAQYRKRAVEEAGKLLKTQQELAYRNVHWPLGHGFFLFMRWGASLPFQKGRALVAAWSASGEKRYRDALFLLGDWMLGANPMGRSLTTGLGKVYPVRLLSHPQWLIEETVPDPIPGLTPYTYAGPGSAAAREMIYLLQYRPRKDFDYPGVQVSLMPHALSDRQDLTPQQARPLLDPYIPLWRNFANLEGFDVAANEFTVWETISPAAAGFGVLIEPGMKPDPAWKKVQPQKDIKKIPGRLFLP</sequence>
<keyword evidence="2" id="KW-0119">Carbohydrate metabolism</keyword>
<dbReference type="Gene3D" id="2.60.40.10">
    <property type="entry name" value="Immunoglobulins"/>
    <property type="match status" value="1"/>
</dbReference>
<dbReference type="OrthoDB" id="9808897at2"/>
<keyword evidence="8" id="KW-1185">Reference proteome</keyword>
<evidence type="ECO:0000259" key="5">
    <source>
        <dbReference type="Pfam" id="PF00759"/>
    </source>
</evidence>
<dbReference type="GeneID" id="78294304"/>
<comment type="caution">
    <text evidence="7">The sequence shown here is derived from an EMBL/GenBank/DDBJ whole genome shotgun (WGS) entry which is preliminary data.</text>
</comment>
<dbReference type="InterPro" id="IPR012341">
    <property type="entry name" value="6hp_glycosidase-like_sf"/>
</dbReference>
<dbReference type="InterPro" id="IPR008928">
    <property type="entry name" value="6-hairpin_glycosidase_sf"/>
</dbReference>
<feature type="domain" description="Cellulase Ig-like" evidence="6">
    <location>
        <begin position="205"/>
        <end position="306"/>
    </location>
</feature>
<reference evidence="7 8" key="1">
    <citation type="submission" date="2018-04" db="EMBL/GenBank/DDBJ databases">
        <title>Genomic Encyclopedia of Type Strains, Phase IV (KMG-IV): sequencing the most valuable type-strain genomes for metagenomic binning, comparative biology and taxonomic classification.</title>
        <authorList>
            <person name="Goeker M."/>
        </authorList>
    </citation>
    <scope>NUCLEOTIDE SEQUENCE [LARGE SCALE GENOMIC DNA]</scope>
    <source>
        <strain evidence="7 8">DSM 14823</strain>
    </source>
</reference>
<dbReference type="Proteomes" id="UP000245959">
    <property type="component" value="Unassembled WGS sequence"/>
</dbReference>
<comment type="similarity">
    <text evidence="1">Belongs to the glycosyl hydrolase 9 (cellulase E) family.</text>
</comment>
<dbReference type="Pfam" id="PF02927">
    <property type="entry name" value="CelD_N"/>
    <property type="match status" value="1"/>
</dbReference>
<dbReference type="InterPro" id="IPR004197">
    <property type="entry name" value="Cellulase_Ig-like"/>
</dbReference>
<evidence type="ECO:0000256" key="2">
    <source>
        <dbReference type="ARBA" id="ARBA00023277"/>
    </source>
</evidence>
<evidence type="ECO:0000259" key="6">
    <source>
        <dbReference type="Pfam" id="PF02927"/>
    </source>
</evidence>
<evidence type="ECO:0000256" key="1">
    <source>
        <dbReference type="ARBA" id="ARBA00007072"/>
    </source>
</evidence>
<evidence type="ECO:0000313" key="7">
    <source>
        <dbReference type="EMBL" id="PVY44991.1"/>
    </source>
</evidence>
<dbReference type="InterPro" id="IPR013783">
    <property type="entry name" value="Ig-like_fold"/>
</dbReference>
<dbReference type="EMBL" id="QEKH01000004">
    <property type="protein sequence ID" value="PVY44991.1"/>
    <property type="molecule type" value="Genomic_DNA"/>
</dbReference>
<proteinExistence type="inferred from homology"/>
<accession>A0A2U1B8M4</accession>
<dbReference type="InterPro" id="IPR014756">
    <property type="entry name" value="Ig_E-set"/>
</dbReference>
<dbReference type="SUPFAM" id="SSF81296">
    <property type="entry name" value="E set domains"/>
    <property type="match status" value="1"/>
</dbReference>
<dbReference type="Pfam" id="PF00759">
    <property type="entry name" value="Glyco_hydro_9"/>
    <property type="match status" value="1"/>
</dbReference>
<name>A0A2U1B8M4_9BACT</name>
<feature type="signal peptide" evidence="4">
    <location>
        <begin position="1"/>
        <end position="22"/>
    </location>
</feature>
<evidence type="ECO:0000256" key="3">
    <source>
        <dbReference type="ARBA" id="ARBA00023326"/>
    </source>
</evidence>
<organism evidence="7 8">
    <name type="scientific">Victivallis vadensis</name>
    <dbReference type="NCBI Taxonomy" id="172901"/>
    <lineage>
        <taxon>Bacteria</taxon>
        <taxon>Pseudomonadati</taxon>
        <taxon>Lentisphaerota</taxon>
        <taxon>Lentisphaeria</taxon>
        <taxon>Victivallales</taxon>
        <taxon>Victivallaceae</taxon>
        <taxon>Victivallis</taxon>
    </lineage>
</organism>
<dbReference type="GO" id="GO:0008810">
    <property type="term" value="F:cellulase activity"/>
    <property type="evidence" value="ECO:0007669"/>
    <property type="project" value="InterPro"/>
</dbReference>
<dbReference type="SUPFAM" id="SSF48208">
    <property type="entry name" value="Six-hairpin glycosidases"/>
    <property type="match status" value="1"/>
</dbReference>
<dbReference type="GO" id="GO:0000272">
    <property type="term" value="P:polysaccharide catabolic process"/>
    <property type="evidence" value="ECO:0007669"/>
    <property type="project" value="UniProtKB-KW"/>
</dbReference>
<keyword evidence="4" id="KW-0732">Signal</keyword>
<evidence type="ECO:0000256" key="4">
    <source>
        <dbReference type="SAM" id="SignalP"/>
    </source>
</evidence>
<dbReference type="InterPro" id="IPR001701">
    <property type="entry name" value="Glyco_hydro_9"/>
</dbReference>
<keyword evidence="3" id="KW-0624">Polysaccharide degradation</keyword>
<protein>
    <submittedName>
        <fullName evidence="7">Cellulase-like Ig domain-containing protein</fullName>
    </submittedName>
</protein>